<reference evidence="4 5" key="1">
    <citation type="submission" date="2023-11" db="EMBL/GenBank/DDBJ databases">
        <title>MicrobeMod: A computational toolkit for identifying prokaryotic methylation and restriction-modification with nanopore sequencing.</title>
        <authorList>
            <person name="Crits-Christoph A."/>
            <person name="Kang S.C."/>
            <person name="Lee H."/>
            <person name="Ostrov N."/>
        </authorList>
    </citation>
    <scope>NUCLEOTIDE SEQUENCE [LARGE SCALE GENOMIC DNA]</scope>
    <source>
        <strain evidence="4 5">DSMZ 700</strain>
    </source>
</reference>
<comment type="subcellular location">
    <subcellularLocation>
        <location evidence="1">Cell membrane</location>
        <topology evidence="1">Multi-pass membrane protein</topology>
    </subcellularLocation>
</comment>
<protein>
    <submittedName>
        <fullName evidence="4">Voltage-gated potassium channel protein</fullName>
    </submittedName>
</protein>
<dbReference type="InterPro" id="IPR050721">
    <property type="entry name" value="Trk_Ktr_HKT_K-transport"/>
</dbReference>
<keyword evidence="2" id="KW-1133">Transmembrane helix</keyword>
<dbReference type="Gene3D" id="3.40.50.720">
    <property type="entry name" value="NAD(P)-binding Rossmann-like Domain"/>
    <property type="match status" value="1"/>
</dbReference>
<dbReference type="Pfam" id="PF07885">
    <property type="entry name" value="Ion_trans_2"/>
    <property type="match status" value="1"/>
</dbReference>
<dbReference type="PANTHER" id="PTHR43833:SF11">
    <property type="entry name" value="VOLTAGE-GATED POTASSIUM CHANNEL KCH"/>
    <property type="match status" value="1"/>
</dbReference>
<dbReference type="GO" id="GO:0034220">
    <property type="term" value="P:monoatomic ion transmembrane transport"/>
    <property type="evidence" value="ECO:0007669"/>
    <property type="project" value="UniProtKB-KW"/>
</dbReference>
<keyword evidence="4" id="KW-0407">Ion channel</keyword>
<dbReference type="Proteomes" id="UP001279553">
    <property type="component" value="Unassembled WGS sequence"/>
</dbReference>
<gene>
    <name evidence="4" type="primary">kch</name>
    <name evidence="4" type="ORF">SIL87_08595</name>
</gene>
<feature type="transmembrane region" description="Helical" evidence="2">
    <location>
        <begin position="31"/>
        <end position="51"/>
    </location>
</feature>
<dbReference type="SUPFAM" id="SSF81324">
    <property type="entry name" value="Voltage-gated potassium channels"/>
    <property type="match status" value="1"/>
</dbReference>
<keyword evidence="4" id="KW-0406">Ion transport</keyword>
<evidence type="ECO:0000313" key="4">
    <source>
        <dbReference type="EMBL" id="MDX5930818.1"/>
    </source>
</evidence>
<dbReference type="RefSeq" id="WP_319613746.1">
    <property type="nucleotide sequence ID" value="NZ_JAWXYB010000018.1"/>
</dbReference>
<evidence type="ECO:0000313" key="5">
    <source>
        <dbReference type="Proteomes" id="UP001279553"/>
    </source>
</evidence>
<dbReference type="SUPFAM" id="SSF51735">
    <property type="entry name" value="NAD(P)-binding Rossmann-fold domains"/>
    <property type="match status" value="1"/>
</dbReference>
<dbReference type="GO" id="GO:0006813">
    <property type="term" value="P:potassium ion transport"/>
    <property type="evidence" value="ECO:0007669"/>
    <property type="project" value="InterPro"/>
</dbReference>
<comment type="caution">
    <text evidence="4">The sequence shown here is derived from an EMBL/GenBank/DDBJ whole genome shotgun (WGS) entry which is preliminary data.</text>
</comment>
<keyword evidence="5" id="KW-1185">Reference proteome</keyword>
<feature type="domain" description="RCK N-terminal" evidence="3">
    <location>
        <begin position="268"/>
        <end position="380"/>
    </location>
</feature>
<organism evidence="4 5">
    <name type="scientific">Acidiphilium acidophilum</name>
    <name type="common">Thiobacillus acidophilus</name>
    <dbReference type="NCBI Taxonomy" id="76588"/>
    <lineage>
        <taxon>Bacteria</taxon>
        <taxon>Pseudomonadati</taxon>
        <taxon>Pseudomonadota</taxon>
        <taxon>Alphaproteobacteria</taxon>
        <taxon>Acetobacterales</taxon>
        <taxon>Acidocellaceae</taxon>
        <taxon>Acidiphilium</taxon>
    </lineage>
</organism>
<dbReference type="NCBIfam" id="NF007828">
    <property type="entry name" value="PRK10537.1"/>
    <property type="match status" value="1"/>
</dbReference>
<keyword evidence="4" id="KW-0813">Transport</keyword>
<dbReference type="InterPro" id="IPR003148">
    <property type="entry name" value="RCK_N"/>
</dbReference>
<feature type="transmembrane region" description="Helical" evidence="2">
    <location>
        <begin position="199"/>
        <end position="218"/>
    </location>
</feature>
<feature type="transmembrane region" description="Helical" evidence="2">
    <location>
        <begin position="110"/>
        <end position="127"/>
    </location>
</feature>
<dbReference type="Gene3D" id="1.10.287.70">
    <property type="match status" value="1"/>
</dbReference>
<evidence type="ECO:0000256" key="1">
    <source>
        <dbReference type="ARBA" id="ARBA00004651"/>
    </source>
</evidence>
<dbReference type="AlphaFoldDB" id="A0AAW9DQ47"/>
<feature type="transmembrane region" description="Helical" evidence="2">
    <location>
        <begin position="225"/>
        <end position="250"/>
    </location>
</feature>
<feature type="transmembrane region" description="Helical" evidence="2">
    <location>
        <begin position="163"/>
        <end position="187"/>
    </location>
</feature>
<name>A0AAW9DQ47_ACIAO</name>
<accession>A0AAW9DQ47</accession>
<sequence>MFSRGTESVYPALRSIRLFYNRWYRRLRMDIWFPHVPLALAVGIAGALAILPTVRQYAAEYLHLDLNHLFNALHPISGHVPALILSGVPTVVVGILQILIAVGLLGRSRIAWLSAVGITIAQLALTLHTGAAPIQTSEIIYIVALLVALILARNSFARSSLAAGTLFAVASVLVLMVYGVLGSYLLGAGFTPPITNLPTSFYFVIVTMSTVGYGDILPKSEEARLFVVSLIILGLTVFATALTAVIGPVLQGRINATIGPRRKKMKRVNHFVITGQGALARNTARELRKRGEPVLIVIEDGDTSFGDSETIVGDPTELETLRDAGCEHARAILALSDDDSDNAFVILAARELGTDAKKVAAVSTRKNLERVRRVHPDMILAAPVFGSEVLAMALTEEKIDGDWLLSRFLDVRPATN</sequence>
<keyword evidence="2" id="KW-0812">Transmembrane</keyword>
<dbReference type="Pfam" id="PF02254">
    <property type="entry name" value="TrkA_N"/>
    <property type="match status" value="1"/>
</dbReference>
<keyword evidence="2" id="KW-0472">Membrane</keyword>
<feature type="transmembrane region" description="Helical" evidence="2">
    <location>
        <begin position="83"/>
        <end position="105"/>
    </location>
</feature>
<proteinExistence type="predicted"/>
<evidence type="ECO:0000259" key="3">
    <source>
        <dbReference type="PROSITE" id="PS51201"/>
    </source>
</evidence>
<dbReference type="InterPro" id="IPR036291">
    <property type="entry name" value="NAD(P)-bd_dom_sf"/>
</dbReference>
<evidence type="ECO:0000256" key="2">
    <source>
        <dbReference type="SAM" id="Phobius"/>
    </source>
</evidence>
<dbReference type="PROSITE" id="PS51201">
    <property type="entry name" value="RCK_N"/>
    <property type="match status" value="1"/>
</dbReference>
<dbReference type="EMBL" id="JAWXYB010000018">
    <property type="protein sequence ID" value="MDX5930818.1"/>
    <property type="molecule type" value="Genomic_DNA"/>
</dbReference>
<feature type="transmembrane region" description="Helical" evidence="2">
    <location>
        <begin position="139"/>
        <end position="156"/>
    </location>
</feature>
<dbReference type="InterPro" id="IPR013099">
    <property type="entry name" value="K_chnl_dom"/>
</dbReference>
<dbReference type="GO" id="GO:0005886">
    <property type="term" value="C:plasma membrane"/>
    <property type="evidence" value="ECO:0007669"/>
    <property type="project" value="UniProtKB-SubCell"/>
</dbReference>
<dbReference type="PANTHER" id="PTHR43833">
    <property type="entry name" value="POTASSIUM CHANNEL PROTEIN 2-RELATED-RELATED"/>
    <property type="match status" value="1"/>
</dbReference>